<comment type="catalytic activity">
    <reaction evidence="7">
        <text>a ribonucleoside 5'-triphosphate + AMP = a ribonucleoside 5'-diphosphate + ADP</text>
        <dbReference type="Rhea" id="RHEA:13749"/>
        <dbReference type="ChEBI" id="CHEBI:57930"/>
        <dbReference type="ChEBI" id="CHEBI:61557"/>
        <dbReference type="ChEBI" id="CHEBI:456215"/>
        <dbReference type="ChEBI" id="CHEBI:456216"/>
        <dbReference type="EC" id="2.7.4.10"/>
    </reaction>
</comment>
<evidence type="ECO:0000313" key="10">
    <source>
        <dbReference type="EMBL" id="KAG5684808.1"/>
    </source>
</evidence>
<evidence type="ECO:0000256" key="5">
    <source>
        <dbReference type="ARBA" id="ARBA00023128"/>
    </source>
</evidence>
<dbReference type="SUPFAM" id="SSF57774">
    <property type="entry name" value="Microbial and mitochondrial ADK, insert 'zinc finger' domain"/>
    <property type="match status" value="1"/>
</dbReference>
<dbReference type="SUPFAM" id="SSF52540">
    <property type="entry name" value="P-loop containing nucleoside triphosphate hydrolases"/>
    <property type="match status" value="1"/>
</dbReference>
<dbReference type="InterPro" id="IPR033690">
    <property type="entry name" value="Adenylat_kinase_CS"/>
</dbReference>
<dbReference type="GO" id="GO:0046899">
    <property type="term" value="F:nucleoside triphosphate adenylate kinase activity"/>
    <property type="evidence" value="ECO:0007669"/>
    <property type="project" value="UniProtKB-UniRule"/>
</dbReference>
<feature type="binding site" evidence="7">
    <location>
        <begin position="14"/>
        <end position="19"/>
    </location>
    <ligand>
        <name>GTP</name>
        <dbReference type="ChEBI" id="CHEBI:37565"/>
    </ligand>
</feature>
<dbReference type="GO" id="GO:0046041">
    <property type="term" value="P:ITP metabolic process"/>
    <property type="evidence" value="ECO:0007669"/>
    <property type="project" value="UniProtKB-UniRule"/>
</dbReference>
<evidence type="ECO:0000256" key="2">
    <source>
        <dbReference type="ARBA" id="ARBA00022679"/>
    </source>
</evidence>
<reference evidence="10" key="1">
    <citation type="submission" date="2021-03" db="EMBL/GenBank/DDBJ databases">
        <title>Chromosome level genome of the anhydrobiotic midge Polypedilum vanderplanki.</title>
        <authorList>
            <person name="Yoshida Y."/>
            <person name="Kikawada T."/>
            <person name="Gusev O."/>
        </authorList>
    </citation>
    <scope>NUCLEOTIDE SEQUENCE</scope>
    <source>
        <strain evidence="10">NIAS01</strain>
        <tissue evidence="10">Whole body or cell culture</tissue>
    </source>
</reference>
<dbReference type="OrthoDB" id="439792at2759"/>
<dbReference type="InterPro" id="IPR027417">
    <property type="entry name" value="P-loop_NTPase"/>
</dbReference>
<evidence type="ECO:0000256" key="4">
    <source>
        <dbReference type="ARBA" id="ARBA00022777"/>
    </source>
</evidence>
<feature type="binding site" evidence="7">
    <location>
        <begin position="61"/>
        <end position="63"/>
    </location>
    <ligand>
        <name>AMP</name>
        <dbReference type="ChEBI" id="CHEBI:456215"/>
    </ligand>
</feature>
<feature type="region of interest" description="LID" evidence="7">
    <location>
        <begin position="123"/>
        <end position="160"/>
    </location>
</feature>
<feature type="region of interest" description="NMPbind" evidence="7">
    <location>
        <begin position="34"/>
        <end position="63"/>
    </location>
</feature>
<dbReference type="GO" id="GO:0006172">
    <property type="term" value="P:ADP biosynthetic process"/>
    <property type="evidence" value="ECO:0007669"/>
    <property type="project" value="UniProtKB-UniRule"/>
</dbReference>
<feature type="region of interest" description="Disordered" evidence="8">
    <location>
        <begin position="137"/>
        <end position="159"/>
    </location>
</feature>
<dbReference type="PRINTS" id="PR00094">
    <property type="entry name" value="ADENYLTKNASE"/>
</dbReference>
<name>A0A9J6CS94_POLVA</name>
<comment type="subcellular location">
    <subcellularLocation>
        <location evidence="1 7">Mitochondrion matrix</location>
    </subcellularLocation>
</comment>
<dbReference type="InterPro" id="IPR028586">
    <property type="entry name" value="AK3/Ak4_mitochondrial"/>
</dbReference>
<dbReference type="Pfam" id="PF05191">
    <property type="entry name" value="ADK_lid"/>
    <property type="match status" value="1"/>
</dbReference>
<feature type="compositionally biased region" description="Basic and acidic residues" evidence="8">
    <location>
        <begin position="143"/>
        <end position="159"/>
    </location>
</feature>
<evidence type="ECO:0000256" key="6">
    <source>
        <dbReference type="ARBA" id="ARBA00023134"/>
    </source>
</evidence>
<dbReference type="Pfam" id="PF00406">
    <property type="entry name" value="ADK"/>
    <property type="match status" value="1"/>
</dbReference>
<evidence type="ECO:0000259" key="9">
    <source>
        <dbReference type="Pfam" id="PF05191"/>
    </source>
</evidence>
<comment type="function">
    <text evidence="7">Involved in maintaining the homeostasis of cellular nucleotides by catalyzing the interconversion of nucleoside phosphates. Has GTP:AMP phosphotransferase and ITP:AMP phosphotransferase activities.</text>
</comment>
<dbReference type="GO" id="GO:0004017">
    <property type="term" value="F:AMP kinase activity"/>
    <property type="evidence" value="ECO:0007669"/>
    <property type="project" value="InterPro"/>
</dbReference>
<evidence type="ECO:0000313" key="11">
    <source>
        <dbReference type="Proteomes" id="UP001107558"/>
    </source>
</evidence>
<dbReference type="InterPro" id="IPR000850">
    <property type="entry name" value="Adenylat/UMP-CMP_kin"/>
</dbReference>
<keyword evidence="6 7" id="KW-0342">GTP-binding</keyword>
<protein>
    <recommendedName>
        <fullName evidence="7">GTP:AMP phosphotransferase, mitochondrial</fullName>
        <ecNumber evidence="7">2.7.4.10</ecNumber>
    </recommendedName>
    <alternativeName>
        <fullName evidence="7">Adenylate kinase 3</fullName>
        <shortName evidence="7">AK 3</shortName>
    </alternativeName>
</protein>
<dbReference type="Gene3D" id="3.40.50.300">
    <property type="entry name" value="P-loop containing nucleotide triphosphate hydrolases"/>
    <property type="match status" value="1"/>
</dbReference>
<comment type="similarity">
    <text evidence="7">Belongs to the adenylate kinase family. AK3 subfamily.</text>
</comment>
<dbReference type="NCBIfam" id="TIGR01351">
    <property type="entry name" value="adk"/>
    <property type="match status" value="1"/>
</dbReference>
<feature type="binding site" evidence="7">
    <location>
        <position position="157"/>
    </location>
    <ligand>
        <name>AMP</name>
        <dbReference type="ChEBI" id="CHEBI:456215"/>
    </ligand>
</feature>
<dbReference type="InterPro" id="IPR007862">
    <property type="entry name" value="Adenylate_kinase_lid-dom"/>
</dbReference>
<accession>A0A9J6CS94</accession>
<dbReference type="EMBL" id="JADBJN010000001">
    <property type="protein sequence ID" value="KAG5684808.1"/>
    <property type="molecule type" value="Genomic_DNA"/>
</dbReference>
<evidence type="ECO:0000256" key="7">
    <source>
        <dbReference type="HAMAP-Rule" id="MF_03169"/>
    </source>
</evidence>
<dbReference type="GO" id="GO:0005759">
    <property type="term" value="C:mitochondrial matrix"/>
    <property type="evidence" value="ECO:0007669"/>
    <property type="project" value="UniProtKB-SubCell"/>
</dbReference>
<sequence length="216" mass="24522">MSKLFRALIMGAPGAGKGTIASRILKNFNITHLSTGDVLRNNIEKLTPLGIEAETYIRKGALVPDDSMIKCILEEMKDINGSFLLDGFPRTKTQAEKLWEVQKIDSVINLVVPYEIIIDRVKLRYVHMPSGRVYNLDYNPPKEPMKDDVTGEPLTKREDDDPDILLKRLKVYDDQTIPVLEFYKSKGILNEFKGNTSDEIWAKLQPFLNAEINGKN</sequence>
<dbReference type="HAMAP" id="MF_03169">
    <property type="entry name" value="Adenylate_kinase_AK3"/>
    <property type="match status" value="1"/>
</dbReference>
<dbReference type="GO" id="GO:0046033">
    <property type="term" value="P:AMP metabolic process"/>
    <property type="evidence" value="ECO:0007669"/>
    <property type="project" value="UniProtKB-UniRule"/>
</dbReference>
<keyword evidence="4 7" id="KW-0418">Kinase</keyword>
<dbReference type="Proteomes" id="UP001107558">
    <property type="component" value="Chromosome 1"/>
</dbReference>
<organism evidence="10 11">
    <name type="scientific">Polypedilum vanderplanki</name>
    <name type="common">Sleeping chironomid midge</name>
    <dbReference type="NCBI Taxonomy" id="319348"/>
    <lineage>
        <taxon>Eukaryota</taxon>
        <taxon>Metazoa</taxon>
        <taxon>Ecdysozoa</taxon>
        <taxon>Arthropoda</taxon>
        <taxon>Hexapoda</taxon>
        <taxon>Insecta</taxon>
        <taxon>Pterygota</taxon>
        <taxon>Neoptera</taxon>
        <taxon>Endopterygota</taxon>
        <taxon>Diptera</taxon>
        <taxon>Nematocera</taxon>
        <taxon>Chironomoidea</taxon>
        <taxon>Chironomidae</taxon>
        <taxon>Chironominae</taxon>
        <taxon>Polypedilum</taxon>
        <taxon>Polypedilum</taxon>
    </lineage>
</organism>
<evidence type="ECO:0000256" key="1">
    <source>
        <dbReference type="ARBA" id="ARBA00004305"/>
    </source>
</evidence>
<dbReference type="FunFam" id="3.40.50.300:FF:000106">
    <property type="entry name" value="Adenylate kinase mitochondrial"/>
    <property type="match status" value="1"/>
</dbReference>
<comment type="domain">
    <text evidence="7">Consists of three domains, a large central CORE domain and two small peripheral domains, NMPbind and LID, which undergo movements during catalysis. The LID domain closes over the site of phosphoryl transfer upon GTP binding. Assembling and dissambling the active center during each catalytic cycle provides an effective means to prevent GTP hydrolysis.</text>
</comment>
<dbReference type="GO" id="GO:0005525">
    <property type="term" value="F:GTP binding"/>
    <property type="evidence" value="ECO:0007669"/>
    <property type="project" value="UniProtKB-KW"/>
</dbReference>
<comment type="subunit">
    <text evidence="7">Monomer.</text>
</comment>
<feature type="binding site" evidence="7">
    <location>
        <position position="124"/>
    </location>
    <ligand>
        <name>GTP</name>
        <dbReference type="ChEBI" id="CHEBI:37565"/>
    </ligand>
</feature>
<dbReference type="GO" id="GO:0005524">
    <property type="term" value="F:ATP binding"/>
    <property type="evidence" value="ECO:0007669"/>
    <property type="project" value="InterPro"/>
</dbReference>
<dbReference type="InterPro" id="IPR006259">
    <property type="entry name" value="Adenyl_kin_sub"/>
</dbReference>
<dbReference type="PROSITE" id="PS00113">
    <property type="entry name" value="ADENYLATE_KINASE"/>
    <property type="match status" value="1"/>
</dbReference>
<feature type="binding site" evidence="7">
    <location>
        <position position="168"/>
    </location>
    <ligand>
        <name>AMP</name>
        <dbReference type="ChEBI" id="CHEBI:456215"/>
    </ligand>
</feature>
<feature type="binding site" evidence="7">
    <location>
        <position position="197"/>
    </location>
    <ligand>
        <name>GTP</name>
        <dbReference type="ChEBI" id="CHEBI:37565"/>
    </ligand>
</feature>
<feature type="binding site" evidence="7">
    <location>
        <position position="35"/>
    </location>
    <ligand>
        <name>AMP</name>
        <dbReference type="ChEBI" id="CHEBI:456215"/>
    </ligand>
</feature>
<dbReference type="PANTHER" id="PTHR23359">
    <property type="entry name" value="NUCLEOTIDE KINASE"/>
    <property type="match status" value="1"/>
</dbReference>
<feature type="binding site" evidence="7">
    <location>
        <position position="94"/>
    </location>
    <ligand>
        <name>AMP</name>
        <dbReference type="ChEBI" id="CHEBI:456215"/>
    </ligand>
</feature>
<dbReference type="HAMAP" id="MF_00235">
    <property type="entry name" value="Adenylate_kinase_Adk"/>
    <property type="match status" value="1"/>
</dbReference>
<evidence type="ECO:0000256" key="3">
    <source>
        <dbReference type="ARBA" id="ARBA00022741"/>
    </source>
</evidence>
<dbReference type="CDD" id="cd01428">
    <property type="entry name" value="ADK"/>
    <property type="match status" value="1"/>
</dbReference>
<feature type="binding site" evidence="7">
    <location>
        <begin position="133"/>
        <end position="134"/>
    </location>
    <ligand>
        <name>GTP</name>
        <dbReference type="ChEBI" id="CHEBI:37565"/>
    </ligand>
</feature>
<keyword evidence="2 7" id="KW-0808">Transferase</keyword>
<evidence type="ECO:0000256" key="8">
    <source>
        <dbReference type="SAM" id="MobiDB-lite"/>
    </source>
</evidence>
<proteinExistence type="inferred from homology"/>
<dbReference type="InterPro" id="IPR036193">
    <property type="entry name" value="ADK_active_lid_dom_sf"/>
</dbReference>
<keyword evidence="11" id="KW-1185">Reference proteome</keyword>
<dbReference type="EC" id="2.7.4.10" evidence="7"/>
<comment type="caution">
    <text evidence="10">The sequence shown here is derived from an EMBL/GenBank/DDBJ whole genome shotgun (WGS) entry which is preliminary data.</text>
</comment>
<feature type="domain" description="Adenylate kinase active site lid" evidence="9">
    <location>
        <begin position="124"/>
        <end position="159"/>
    </location>
</feature>
<feature type="binding site" evidence="7">
    <location>
        <position position="40"/>
    </location>
    <ligand>
        <name>AMP</name>
        <dbReference type="ChEBI" id="CHEBI:456215"/>
    </ligand>
</feature>
<gene>
    <name evidence="7" type="primary">Adk3</name>
    <name evidence="10" type="ORF">PVAND_014021</name>
</gene>
<dbReference type="AlphaFoldDB" id="A0A9J6CS94"/>
<keyword evidence="5 7" id="KW-0496">Mitochondrion</keyword>
<feature type="binding site" evidence="7">
    <location>
        <begin position="87"/>
        <end position="90"/>
    </location>
    <ligand>
        <name>AMP</name>
        <dbReference type="ChEBI" id="CHEBI:456215"/>
    </ligand>
</feature>
<keyword evidence="3 7" id="KW-0547">Nucleotide-binding</keyword>
<dbReference type="GO" id="GO:0046039">
    <property type="term" value="P:GTP metabolic process"/>
    <property type="evidence" value="ECO:0007669"/>
    <property type="project" value="UniProtKB-UniRule"/>
</dbReference>